<feature type="region of interest" description="Disordered" evidence="1">
    <location>
        <begin position="124"/>
        <end position="202"/>
    </location>
</feature>
<dbReference type="GO" id="GO:0016301">
    <property type="term" value="F:kinase activity"/>
    <property type="evidence" value="ECO:0007669"/>
    <property type="project" value="UniProtKB-KW"/>
</dbReference>
<gene>
    <name evidence="2" type="ORF">EMH_0044970</name>
</gene>
<dbReference type="EMBL" id="HG681618">
    <property type="protein sequence ID" value="CDJ28899.1"/>
    <property type="molecule type" value="Genomic_DNA"/>
</dbReference>
<dbReference type="GeneID" id="25379209"/>
<evidence type="ECO:0000256" key="1">
    <source>
        <dbReference type="SAM" id="MobiDB-lite"/>
    </source>
</evidence>
<name>U6JU34_9EIME</name>
<feature type="compositionally biased region" description="Polar residues" evidence="1">
    <location>
        <begin position="165"/>
        <end position="174"/>
    </location>
</feature>
<protein>
    <submittedName>
        <fullName evidence="2">Pantothenate kinase, putative</fullName>
    </submittedName>
</protein>
<reference evidence="2" key="2">
    <citation type="submission" date="2013-10" db="EMBL/GenBank/DDBJ databases">
        <authorList>
            <person name="Aslett M."/>
        </authorList>
    </citation>
    <scope>NUCLEOTIDE SEQUENCE [LARGE SCALE GENOMIC DNA]</scope>
    <source>
        <strain evidence="2">Houghton</strain>
    </source>
</reference>
<sequence length="240" mass="24498">MESITQGVNFYMQQYDQHTPQTCLRGPASPLLAAPPNFNVSAQQRILLQQQLLTNAEAAKQQGPAVIDRELKATGSDGPAAAAAATAAADAVGAADAAVAAAAVVLPPHGASEETAASELCGDSMVGASSPVAMPSRPQIEGPSHPQPGQLHEQQQQQQHGQQEAASTGNNLRSPSCPPLGISRSSIFSPPTPASPQDAVATEPAASWAPFEVLFLRHDGYLGAVGALVAPGPNTTPPPT</sequence>
<evidence type="ECO:0000313" key="3">
    <source>
        <dbReference type="Proteomes" id="UP000030744"/>
    </source>
</evidence>
<proteinExistence type="predicted"/>
<organism evidence="2 3">
    <name type="scientific">Eimeria mitis</name>
    <dbReference type="NCBI Taxonomy" id="44415"/>
    <lineage>
        <taxon>Eukaryota</taxon>
        <taxon>Sar</taxon>
        <taxon>Alveolata</taxon>
        <taxon>Apicomplexa</taxon>
        <taxon>Conoidasida</taxon>
        <taxon>Coccidia</taxon>
        <taxon>Eucoccidiorida</taxon>
        <taxon>Eimeriorina</taxon>
        <taxon>Eimeriidae</taxon>
        <taxon>Eimeria</taxon>
    </lineage>
</organism>
<dbReference type="RefSeq" id="XP_013351473.1">
    <property type="nucleotide sequence ID" value="XM_013496019.1"/>
</dbReference>
<reference evidence="2" key="1">
    <citation type="submission" date="2013-10" db="EMBL/GenBank/DDBJ databases">
        <title>Genomic analysis of the causative agents of coccidiosis in chickens.</title>
        <authorList>
            <person name="Reid A.J."/>
            <person name="Blake D."/>
            <person name="Billington K."/>
            <person name="Browne H."/>
            <person name="Dunn M."/>
            <person name="Hung S."/>
            <person name="Kawahara F."/>
            <person name="Miranda-Saavedra D."/>
            <person name="Mourier T."/>
            <person name="Nagra H."/>
            <person name="Otto T.D."/>
            <person name="Rawlings N."/>
            <person name="Sanchez A."/>
            <person name="Sanders M."/>
            <person name="Subramaniam C."/>
            <person name="Tay Y."/>
            <person name="Dear P."/>
            <person name="Doerig C."/>
            <person name="Gruber A."/>
            <person name="Parkinson J."/>
            <person name="Shirley M."/>
            <person name="Wan K.L."/>
            <person name="Berriman M."/>
            <person name="Tomley F."/>
            <person name="Pain A."/>
        </authorList>
    </citation>
    <scope>NUCLEOTIDE SEQUENCE [LARGE SCALE GENOMIC DNA]</scope>
    <source>
        <strain evidence="2">Houghton</strain>
    </source>
</reference>
<keyword evidence="2" id="KW-0808">Transferase</keyword>
<evidence type="ECO:0000313" key="2">
    <source>
        <dbReference type="EMBL" id="CDJ28899.1"/>
    </source>
</evidence>
<dbReference type="Proteomes" id="UP000030744">
    <property type="component" value="Unassembled WGS sequence"/>
</dbReference>
<dbReference type="AlphaFoldDB" id="U6JU34"/>
<keyword evidence="2" id="KW-0418">Kinase</keyword>
<dbReference type="OrthoDB" id="498611at2759"/>
<feature type="compositionally biased region" description="Low complexity" evidence="1">
    <location>
        <begin position="147"/>
        <end position="164"/>
    </location>
</feature>
<accession>U6JU34</accession>
<keyword evidence="3" id="KW-1185">Reference proteome</keyword>
<dbReference type="VEuPathDB" id="ToxoDB:EMH_0044970"/>